<name>A0A7R6PDQ8_9BACT</name>
<feature type="region of interest" description="Disordered" evidence="1">
    <location>
        <begin position="113"/>
        <end position="132"/>
    </location>
</feature>
<reference evidence="2 3" key="1">
    <citation type="journal article" date="2012" name="Extremophiles">
        <title>Thermotomaculum hydrothermale gen. nov., sp. nov., a novel heterotrophic thermophile within the phylum Acidobacteria from a deep-sea hydrothermal vent chimney in the Southern Okinawa Trough.</title>
        <authorList>
            <person name="Izumi H."/>
            <person name="Nunoura T."/>
            <person name="Miyazaki M."/>
            <person name="Mino S."/>
            <person name="Toki T."/>
            <person name="Takai K."/>
            <person name="Sako Y."/>
            <person name="Sawabe T."/>
            <person name="Nakagawa S."/>
        </authorList>
    </citation>
    <scope>NUCLEOTIDE SEQUENCE [LARGE SCALE GENOMIC DNA]</scope>
    <source>
        <strain evidence="2 3">AC55</strain>
    </source>
</reference>
<accession>A0A7R6PDQ8</accession>
<evidence type="ECO:0000256" key="1">
    <source>
        <dbReference type="SAM" id="MobiDB-lite"/>
    </source>
</evidence>
<sequence>MMSGNNKGYILTATIVMIVILSISMALIAEKWTYVVKREKENELLFRGEQYAQAIRRFYLTHKRYPFELKELIESNPRCIRRLYREPFSKDGKWGLIYLSDLASGKVFKKTNTAEEGNGKQTSNPNPVPVGQIYNKSSQPIITGQIVGVFSKSKDRPYKDFMKGDVYSDWKFIAPVITRNKKIELRRESDEIQRK</sequence>
<dbReference type="AlphaFoldDB" id="A0A7R6PDQ8"/>
<proteinExistence type="predicted"/>
<evidence type="ECO:0008006" key="4">
    <source>
        <dbReference type="Google" id="ProtNLM"/>
    </source>
</evidence>
<dbReference type="EMBL" id="AP017470">
    <property type="protein sequence ID" value="BBB31864.1"/>
    <property type="molecule type" value="Genomic_DNA"/>
</dbReference>
<protein>
    <recommendedName>
        <fullName evidence="4">Type II secretion system protein</fullName>
    </recommendedName>
</protein>
<keyword evidence="3" id="KW-1185">Reference proteome</keyword>
<feature type="compositionally biased region" description="Polar residues" evidence="1">
    <location>
        <begin position="113"/>
        <end position="125"/>
    </location>
</feature>
<evidence type="ECO:0000313" key="2">
    <source>
        <dbReference type="EMBL" id="BBB31864.1"/>
    </source>
</evidence>
<dbReference type="Proteomes" id="UP000595564">
    <property type="component" value="Chromosome"/>
</dbReference>
<dbReference type="RefSeq" id="WP_201328198.1">
    <property type="nucleotide sequence ID" value="NZ_AP017470.1"/>
</dbReference>
<dbReference type="KEGG" id="thyd:TTHT_0240"/>
<evidence type="ECO:0000313" key="3">
    <source>
        <dbReference type="Proteomes" id="UP000595564"/>
    </source>
</evidence>
<gene>
    <name evidence="2" type="ORF">TTHT_0240</name>
</gene>
<organism evidence="2 3">
    <name type="scientific">Thermotomaculum hydrothermale</name>
    <dbReference type="NCBI Taxonomy" id="981385"/>
    <lineage>
        <taxon>Bacteria</taxon>
        <taxon>Pseudomonadati</taxon>
        <taxon>Acidobacteriota</taxon>
        <taxon>Holophagae</taxon>
        <taxon>Thermotomaculales</taxon>
        <taxon>Thermotomaculaceae</taxon>
        <taxon>Thermotomaculum</taxon>
    </lineage>
</organism>